<reference evidence="2 3" key="1">
    <citation type="journal article" date="2021" name="BMC Genomics">
        <title>Datura genome reveals duplications of psychoactive alkaloid biosynthetic genes and high mutation rate following tissue culture.</title>
        <authorList>
            <person name="Rajewski A."/>
            <person name="Carter-House D."/>
            <person name="Stajich J."/>
            <person name="Litt A."/>
        </authorList>
    </citation>
    <scope>NUCLEOTIDE SEQUENCE [LARGE SCALE GENOMIC DNA]</scope>
    <source>
        <strain evidence="2">AR-01</strain>
    </source>
</reference>
<feature type="compositionally biased region" description="Low complexity" evidence="1">
    <location>
        <begin position="348"/>
        <end position="359"/>
    </location>
</feature>
<feature type="compositionally biased region" description="Low complexity" evidence="1">
    <location>
        <begin position="9"/>
        <end position="27"/>
    </location>
</feature>
<evidence type="ECO:0000256" key="1">
    <source>
        <dbReference type="SAM" id="MobiDB-lite"/>
    </source>
</evidence>
<evidence type="ECO:0000313" key="2">
    <source>
        <dbReference type="EMBL" id="MCD9643201.1"/>
    </source>
</evidence>
<feature type="region of interest" description="Disordered" evidence="1">
    <location>
        <begin position="322"/>
        <end position="400"/>
    </location>
</feature>
<dbReference type="PANTHER" id="PTHR44376:SF16">
    <property type="entry name" value="TRANSCRIPTIONAL COREPRESSOR LEUNIG_HOMOLOG-LIKE"/>
    <property type="match status" value="1"/>
</dbReference>
<feature type="compositionally biased region" description="Polar residues" evidence="1">
    <location>
        <begin position="332"/>
        <end position="347"/>
    </location>
</feature>
<gene>
    <name evidence="2" type="ORF">HAX54_030451</name>
</gene>
<comment type="caution">
    <text evidence="2">The sequence shown here is derived from an EMBL/GenBank/DDBJ whole genome shotgun (WGS) entry which is preliminary data.</text>
</comment>
<dbReference type="EMBL" id="JACEIK010003814">
    <property type="protein sequence ID" value="MCD9643201.1"/>
    <property type="molecule type" value="Genomic_DNA"/>
</dbReference>
<feature type="region of interest" description="Disordered" evidence="1">
    <location>
        <begin position="1"/>
        <end position="36"/>
    </location>
</feature>
<protein>
    <submittedName>
        <fullName evidence="2">Uncharacterized protein</fullName>
    </submittedName>
</protein>
<evidence type="ECO:0000313" key="3">
    <source>
        <dbReference type="Proteomes" id="UP000823775"/>
    </source>
</evidence>
<dbReference type="PANTHER" id="PTHR44376">
    <property type="entry name" value="TRANSCRIPTIONAL REGULATOR OF FILAMENTOUS GROWTH FLO8"/>
    <property type="match status" value="1"/>
</dbReference>
<keyword evidence="3" id="KW-1185">Reference proteome</keyword>
<sequence>MKAREHQHQQQLQMQQLQLMQQRNAQLQRRDPNHSPLGGPINAINSSAARMGAAICQCIGNENVRGKNEAPSVHGLETSSALINPIRLHFSNQQLIIKGMLVQGNSGNMSAALQQIQGRPQMATDIKGEVNLGGSQKSLPMDPSSIYGQAILQSKVGLMQFNFLGTPFSIVPFYLSDESVWLNQGVTGLPLKGWPLTGIDQVRPSLGLQVQKPNLQTQNQFLLASQQQQVPAQAQAQGSLGNSPNYGFSGLPRGNFNAKDGQRPKNDGSVCSPVQSNSPKVNSILLESRIDFTENDNVYENVPNAALFVSTGPIAAAAEANCNRPTERKQHSSSGHANSTGTGNTVGPSPSSPASTHTPGDGMTSMSKGLMMYGGEGTGGIASSTNQLDDLEPFGDIGSW</sequence>
<name>A0ABS8VA18_DATST</name>
<dbReference type="Proteomes" id="UP000823775">
    <property type="component" value="Unassembled WGS sequence"/>
</dbReference>
<dbReference type="InterPro" id="IPR044716">
    <property type="entry name" value="LEUNIG-like"/>
</dbReference>
<proteinExistence type="predicted"/>
<organism evidence="2 3">
    <name type="scientific">Datura stramonium</name>
    <name type="common">Jimsonweed</name>
    <name type="synonym">Common thornapple</name>
    <dbReference type="NCBI Taxonomy" id="4076"/>
    <lineage>
        <taxon>Eukaryota</taxon>
        <taxon>Viridiplantae</taxon>
        <taxon>Streptophyta</taxon>
        <taxon>Embryophyta</taxon>
        <taxon>Tracheophyta</taxon>
        <taxon>Spermatophyta</taxon>
        <taxon>Magnoliopsida</taxon>
        <taxon>eudicotyledons</taxon>
        <taxon>Gunneridae</taxon>
        <taxon>Pentapetalae</taxon>
        <taxon>asterids</taxon>
        <taxon>lamiids</taxon>
        <taxon>Solanales</taxon>
        <taxon>Solanaceae</taxon>
        <taxon>Solanoideae</taxon>
        <taxon>Datureae</taxon>
        <taxon>Datura</taxon>
    </lineage>
</organism>
<feature type="region of interest" description="Disordered" evidence="1">
    <location>
        <begin position="233"/>
        <end position="278"/>
    </location>
</feature>
<accession>A0ABS8VA18</accession>